<dbReference type="GO" id="GO:0003677">
    <property type="term" value="F:DNA binding"/>
    <property type="evidence" value="ECO:0007669"/>
    <property type="project" value="UniProtKB-KW"/>
</dbReference>
<gene>
    <name evidence="5" type="ORF">JEQ47_18455</name>
</gene>
<dbReference type="SUPFAM" id="SSF46894">
    <property type="entry name" value="C-terminal effector domain of the bipartite response regulators"/>
    <property type="match status" value="1"/>
</dbReference>
<dbReference type="Gene3D" id="1.10.10.10">
    <property type="entry name" value="Winged helix-like DNA-binding domain superfamily/Winged helix DNA-binding domain"/>
    <property type="match status" value="1"/>
</dbReference>
<dbReference type="InterPro" id="IPR035965">
    <property type="entry name" value="PAS-like_dom_sf"/>
</dbReference>
<feature type="domain" description="HTH luxR-type" evidence="4">
    <location>
        <begin position="137"/>
        <end position="202"/>
    </location>
</feature>
<dbReference type="Pfam" id="PF08447">
    <property type="entry name" value="PAS_3"/>
    <property type="match status" value="1"/>
</dbReference>
<dbReference type="InterPro" id="IPR036388">
    <property type="entry name" value="WH-like_DNA-bd_sf"/>
</dbReference>
<dbReference type="CDD" id="cd00130">
    <property type="entry name" value="PAS"/>
    <property type="match status" value="1"/>
</dbReference>
<dbReference type="CDD" id="cd06170">
    <property type="entry name" value="LuxR_C_like"/>
    <property type="match status" value="1"/>
</dbReference>
<organism evidence="5 6">
    <name type="scientific">Devosia sediminis</name>
    <dbReference type="NCBI Taxonomy" id="2798801"/>
    <lineage>
        <taxon>Bacteria</taxon>
        <taxon>Pseudomonadati</taxon>
        <taxon>Pseudomonadota</taxon>
        <taxon>Alphaproteobacteria</taxon>
        <taxon>Hyphomicrobiales</taxon>
        <taxon>Devosiaceae</taxon>
        <taxon>Devosia</taxon>
    </lineage>
</organism>
<dbReference type="Proteomes" id="UP000602124">
    <property type="component" value="Unassembled WGS sequence"/>
</dbReference>
<dbReference type="AlphaFoldDB" id="A0A934ITY9"/>
<comment type="caution">
    <text evidence="5">The sequence shown here is derived from an EMBL/GenBank/DDBJ whole genome shotgun (WGS) entry which is preliminary data.</text>
</comment>
<keyword evidence="1" id="KW-0805">Transcription regulation</keyword>
<protein>
    <submittedName>
        <fullName evidence="5">PAS domain-containing protein</fullName>
    </submittedName>
</protein>
<proteinExistence type="predicted"/>
<dbReference type="Gene3D" id="3.30.450.20">
    <property type="entry name" value="PAS domain"/>
    <property type="match status" value="1"/>
</dbReference>
<evidence type="ECO:0000259" key="4">
    <source>
        <dbReference type="PROSITE" id="PS50043"/>
    </source>
</evidence>
<evidence type="ECO:0000256" key="1">
    <source>
        <dbReference type="ARBA" id="ARBA00023015"/>
    </source>
</evidence>
<keyword evidence="3" id="KW-0804">Transcription</keyword>
<dbReference type="InterPro" id="IPR016032">
    <property type="entry name" value="Sig_transdc_resp-reg_C-effctor"/>
</dbReference>
<dbReference type="PROSITE" id="PS50043">
    <property type="entry name" value="HTH_LUXR_2"/>
    <property type="match status" value="1"/>
</dbReference>
<accession>A0A934ITY9</accession>
<dbReference type="EMBL" id="JAEKMH010000005">
    <property type="protein sequence ID" value="MBJ3786713.1"/>
    <property type="molecule type" value="Genomic_DNA"/>
</dbReference>
<evidence type="ECO:0000313" key="6">
    <source>
        <dbReference type="Proteomes" id="UP000602124"/>
    </source>
</evidence>
<keyword evidence="2" id="KW-0238">DNA-binding</keyword>
<dbReference type="InterPro" id="IPR000014">
    <property type="entry name" value="PAS"/>
</dbReference>
<evidence type="ECO:0000256" key="3">
    <source>
        <dbReference type="ARBA" id="ARBA00023163"/>
    </source>
</evidence>
<dbReference type="InterPro" id="IPR000792">
    <property type="entry name" value="Tscrpt_reg_LuxR_C"/>
</dbReference>
<dbReference type="RefSeq" id="WP_198877917.1">
    <property type="nucleotide sequence ID" value="NZ_JAEKMH010000005.1"/>
</dbReference>
<dbReference type="GO" id="GO:0006355">
    <property type="term" value="P:regulation of DNA-templated transcription"/>
    <property type="evidence" value="ECO:0007669"/>
    <property type="project" value="InterPro"/>
</dbReference>
<dbReference type="SUPFAM" id="SSF55785">
    <property type="entry name" value="PYP-like sensor domain (PAS domain)"/>
    <property type="match status" value="1"/>
</dbReference>
<dbReference type="PRINTS" id="PR00038">
    <property type="entry name" value="HTHLUXR"/>
</dbReference>
<dbReference type="SMART" id="SM00421">
    <property type="entry name" value="HTH_LUXR"/>
    <property type="match status" value="1"/>
</dbReference>
<sequence length="204" mass="22273">MIESDTWTPERALFKAVTANANILAWATQADGSCYYLSPQWYQFTGRIPGESEGFNWLMSLHPGEVMRVSQAFFDANERQVAYVVAYRLQCADGSFQPVSAVGLPKFNLAGVFEGFFGIVCPLSQSMAEGGMVIHHSRPAQPALTPREREVLRLIAEGQTTEVIAVSLGIASRTVEAHVSNAGLKLGGVNRAHTVAKAIRFQEI</sequence>
<keyword evidence="6" id="KW-1185">Reference proteome</keyword>
<dbReference type="Pfam" id="PF00196">
    <property type="entry name" value="GerE"/>
    <property type="match status" value="1"/>
</dbReference>
<evidence type="ECO:0000313" key="5">
    <source>
        <dbReference type="EMBL" id="MBJ3786713.1"/>
    </source>
</evidence>
<reference evidence="5" key="1">
    <citation type="submission" date="2020-12" db="EMBL/GenBank/DDBJ databases">
        <title>Devosia sp. MSA67 isolated from Mo River.</title>
        <authorList>
            <person name="Ma F."/>
            <person name="Zi Z."/>
        </authorList>
    </citation>
    <scope>NUCLEOTIDE SEQUENCE</scope>
    <source>
        <strain evidence="5">MSA67</strain>
    </source>
</reference>
<dbReference type="PANTHER" id="PTHR44688">
    <property type="entry name" value="DNA-BINDING TRANSCRIPTIONAL ACTIVATOR DEVR_DOSR"/>
    <property type="match status" value="1"/>
</dbReference>
<dbReference type="PROSITE" id="PS00622">
    <property type="entry name" value="HTH_LUXR_1"/>
    <property type="match status" value="1"/>
</dbReference>
<dbReference type="InterPro" id="IPR013655">
    <property type="entry name" value="PAS_fold_3"/>
</dbReference>
<dbReference type="PANTHER" id="PTHR44688:SF16">
    <property type="entry name" value="DNA-BINDING TRANSCRIPTIONAL ACTIVATOR DEVR_DOSR"/>
    <property type="match status" value="1"/>
</dbReference>
<name>A0A934ITY9_9HYPH</name>
<evidence type="ECO:0000256" key="2">
    <source>
        <dbReference type="ARBA" id="ARBA00023125"/>
    </source>
</evidence>